<dbReference type="EMBL" id="JBBNGJ010000007">
    <property type="protein sequence ID" value="MEQ2593305.1"/>
    <property type="molecule type" value="Genomic_DNA"/>
</dbReference>
<evidence type="ECO:0000256" key="1">
    <source>
        <dbReference type="SAM" id="Phobius"/>
    </source>
</evidence>
<sequence length="91" mass="9808">MFSEGISENQKVGNIKLKPIYNRNNYYYGGAGSVGMISFLFFSLCMGLSSGIGVIVSNCFGAKKEEEVKTAIANSIYVMSGGCGHFLGLYK</sequence>
<organism evidence="2 3">
    <name type="scientific">Coprococcus aceti</name>
    <dbReference type="NCBI Taxonomy" id="2981786"/>
    <lineage>
        <taxon>Bacteria</taxon>
        <taxon>Bacillati</taxon>
        <taxon>Bacillota</taxon>
        <taxon>Clostridia</taxon>
        <taxon>Lachnospirales</taxon>
        <taxon>Lachnospiraceae</taxon>
        <taxon>Coprococcus</taxon>
    </lineage>
</organism>
<feature type="transmembrane region" description="Helical" evidence="1">
    <location>
        <begin position="26"/>
        <end position="56"/>
    </location>
</feature>
<keyword evidence="1" id="KW-0472">Membrane</keyword>
<keyword evidence="3" id="KW-1185">Reference proteome</keyword>
<protein>
    <submittedName>
        <fullName evidence="2">MATE family efflux transporter</fullName>
    </submittedName>
</protein>
<gene>
    <name evidence="2" type="ORF">AAAU18_10345</name>
</gene>
<evidence type="ECO:0000313" key="3">
    <source>
        <dbReference type="Proteomes" id="UP001494672"/>
    </source>
</evidence>
<dbReference type="RefSeq" id="WP_349093339.1">
    <property type="nucleotide sequence ID" value="NZ_JBBNGJ010000007.1"/>
</dbReference>
<dbReference type="Pfam" id="PF01554">
    <property type="entry name" value="MatE"/>
    <property type="match status" value="1"/>
</dbReference>
<dbReference type="InterPro" id="IPR002528">
    <property type="entry name" value="MATE_fam"/>
</dbReference>
<evidence type="ECO:0000313" key="2">
    <source>
        <dbReference type="EMBL" id="MEQ2593305.1"/>
    </source>
</evidence>
<dbReference type="Proteomes" id="UP001494672">
    <property type="component" value="Unassembled WGS sequence"/>
</dbReference>
<keyword evidence="1" id="KW-1133">Transmembrane helix</keyword>
<comment type="caution">
    <text evidence="2">The sequence shown here is derived from an EMBL/GenBank/DDBJ whole genome shotgun (WGS) entry which is preliminary data.</text>
</comment>
<reference evidence="2 3" key="1">
    <citation type="submission" date="2024-04" db="EMBL/GenBank/DDBJ databases">
        <title>Human intestinal bacterial collection.</title>
        <authorList>
            <person name="Pauvert C."/>
            <person name="Hitch T.C.A."/>
            <person name="Clavel T."/>
        </authorList>
    </citation>
    <scope>NUCLEOTIDE SEQUENCE [LARGE SCALE GENOMIC DNA]</scope>
    <source>
        <strain evidence="2 3">CLA-AA-H181</strain>
    </source>
</reference>
<proteinExistence type="predicted"/>
<name>A0ABV1IAR2_9FIRM</name>
<keyword evidence="1" id="KW-0812">Transmembrane</keyword>
<accession>A0ABV1IAR2</accession>